<evidence type="ECO:0000256" key="3">
    <source>
        <dbReference type="PROSITE-ProRule" id="PRU00339"/>
    </source>
</evidence>
<keyword evidence="1" id="KW-0677">Repeat</keyword>
<dbReference type="RefSeq" id="WP_109968771.1">
    <property type="nucleotide sequence ID" value="NZ_CP176093.1"/>
</dbReference>
<organism evidence="4 5">
    <name type="scientific">Methanospirillum lacunae</name>
    <dbReference type="NCBI Taxonomy" id="668570"/>
    <lineage>
        <taxon>Archaea</taxon>
        <taxon>Methanobacteriati</taxon>
        <taxon>Methanobacteriota</taxon>
        <taxon>Stenosarchaea group</taxon>
        <taxon>Methanomicrobia</taxon>
        <taxon>Methanomicrobiales</taxon>
        <taxon>Methanospirillaceae</taxon>
        <taxon>Methanospirillum</taxon>
    </lineage>
</organism>
<name>A0A2V2MWK7_9EURY</name>
<dbReference type="InterPro" id="IPR011990">
    <property type="entry name" value="TPR-like_helical_dom_sf"/>
</dbReference>
<dbReference type="Pfam" id="PF13432">
    <property type="entry name" value="TPR_16"/>
    <property type="match status" value="1"/>
</dbReference>
<protein>
    <submittedName>
        <fullName evidence="4">Uncharacterized protein</fullName>
    </submittedName>
</protein>
<proteinExistence type="predicted"/>
<dbReference type="PROSITE" id="PS50005">
    <property type="entry name" value="TPR"/>
    <property type="match status" value="2"/>
</dbReference>
<dbReference type="Gene3D" id="1.25.40.10">
    <property type="entry name" value="Tetratricopeptide repeat domain"/>
    <property type="match status" value="3"/>
</dbReference>
<dbReference type="PANTHER" id="PTHR44943">
    <property type="entry name" value="CELLULOSE SYNTHASE OPERON PROTEIN C"/>
    <property type="match status" value="1"/>
</dbReference>
<dbReference type="AlphaFoldDB" id="A0A2V2MWK7"/>
<gene>
    <name evidence="4" type="ORF">DK846_09920</name>
</gene>
<evidence type="ECO:0000256" key="2">
    <source>
        <dbReference type="ARBA" id="ARBA00022803"/>
    </source>
</evidence>
<dbReference type="Pfam" id="PF14559">
    <property type="entry name" value="TPR_19"/>
    <property type="match status" value="1"/>
</dbReference>
<dbReference type="SUPFAM" id="SSF48452">
    <property type="entry name" value="TPR-like"/>
    <property type="match status" value="2"/>
</dbReference>
<dbReference type="Proteomes" id="UP000245657">
    <property type="component" value="Unassembled WGS sequence"/>
</dbReference>
<sequence length="426" mass="47224">MISRPLFTAVLLFILITPFLVQAVVDPLSQADDAYNNGEYERAIRWYDEALSTNPNDQDAVMGRLRSLAALSRWDEVMNGINRFNLTSLDTGEVSILRAEAAVKTGNPKEALNILNNTTDLNRTEEVRIRSTALIALDQSEEAASLIRNMEANGPLDPRLSLLMGTILIKKGNVSASLPYLEESYLALPHDPDPSIYLADAVTSLGMYEEALDFANSAAFLNQSDPGTWVTIAYLNSRLGRYDEAIEALEHPLAVKPDDPQLLNAKAYALYLSGHGSEGRILAEEVLRQHPGNPGAMDTLGCILLSEGNVKEATDYFEQAAEYFPKDPEVLSHLAEAYHLQGLDIKAEDLYQRSIRIDGSSGRAWKGYSEVLMSLERYPEAASAIAEAFTYYPKNKELIAWEEKADKVLVDWYLKEEAANTTSSHE</sequence>
<keyword evidence="2 3" id="KW-0802">TPR repeat</keyword>
<dbReference type="SMART" id="SM00028">
    <property type="entry name" value="TPR"/>
    <property type="match status" value="9"/>
</dbReference>
<dbReference type="OrthoDB" id="117808at2157"/>
<dbReference type="Pfam" id="PF12895">
    <property type="entry name" value="ANAPC3"/>
    <property type="match status" value="1"/>
</dbReference>
<comment type="caution">
    <text evidence="4">The sequence shown here is derived from an EMBL/GenBank/DDBJ whole genome shotgun (WGS) entry which is preliminary data.</text>
</comment>
<dbReference type="InterPro" id="IPR051685">
    <property type="entry name" value="Ycf3/AcsC/BcsC/TPR_MFPF"/>
</dbReference>
<dbReference type="InterPro" id="IPR019734">
    <property type="entry name" value="TPR_rpt"/>
</dbReference>
<dbReference type="PANTHER" id="PTHR44943:SF8">
    <property type="entry name" value="TPR REPEAT-CONTAINING PROTEIN MJ0263"/>
    <property type="match status" value="1"/>
</dbReference>
<dbReference type="EMBL" id="QGMY01000007">
    <property type="protein sequence ID" value="PWR72282.1"/>
    <property type="molecule type" value="Genomic_DNA"/>
</dbReference>
<evidence type="ECO:0000313" key="4">
    <source>
        <dbReference type="EMBL" id="PWR72282.1"/>
    </source>
</evidence>
<evidence type="ECO:0000256" key="1">
    <source>
        <dbReference type="ARBA" id="ARBA00022737"/>
    </source>
</evidence>
<feature type="repeat" description="TPR" evidence="3">
    <location>
        <begin position="294"/>
        <end position="327"/>
    </location>
</feature>
<keyword evidence="5" id="KW-1185">Reference proteome</keyword>
<evidence type="ECO:0000313" key="5">
    <source>
        <dbReference type="Proteomes" id="UP000245657"/>
    </source>
</evidence>
<feature type="repeat" description="TPR" evidence="3">
    <location>
        <begin position="226"/>
        <end position="259"/>
    </location>
</feature>
<accession>A0A2V2MWK7</accession>
<dbReference type="GeneID" id="97547833"/>
<reference evidence="4 5" key="1">
    <citation type="submission" date="2018-05" db="EMBL/GenBank/DDBJ databases">
        <title>Draft genome of Methanospirillum lacunae Ki8-1.</title>
        <authorList>
            <person name="Dueholm M.S."/>
            <person name="Nielsen P.H."/>
            <person name="Bakmann L.F."/>
            <person name="Otzen D.E."/>
        </authorList>
    </citation>
    <scope>NUCLEOTIDE SEQUENCE [LARGE SCALE GENOMIC DNA]</scope>
    <source>
        <strain evidence="4 5">Ki8-1</strain>
    </source>
</reference>